<dbReference type="AlphaFoldDB" id="A0A2T5B8T1"/>
<dbReference type="RefSeq" id="WP_108003098.1">
    <property type="nucleotide sequence ID" value="NZ_JBHEEX010000007.1"/>
</dbReference>
<dbReference type="InterPro" id="IPR004839">
    <property type="entry name" value="Aminotransferase_I/II_large"/>
</dbReference>
<dbReference type="InterPro" id="IPR015424">
    <property type="entry name" value="PyrdxlP-dep_Trfase"/>
</dbReference>
<sequence>MTTLPDFRLETHFSRWEFTARFNMAASDAETLTLRELLALADEEDRAAWEQMALGYTPTWGTPDLRETIASTYAGLSGADILTFAGAEEGLYCAMLALLGPGDHAIVTVPNYQSMETLPVTVAGAVTGVPLRPENGWQLDLDDVRAALRPETKLIAVNFPNNPTGVVLDRPIFADLVELCRARGIHLFSDEVYHGLERDEARRLPQAAEVYEKGVSLNVMSKAYGLAGLRIGWIASRDHALLQRMERMKHYLSICNARPSEVLARIALKARRTILDRTRGLCAANARTLTAFFADYADLYDWSAPDGCVGFVRYRGQDGVEEHCRRLVEEAGVLLLPSSLFVSDLLPVPQDRFRIGTGRKDMQPGLDAWRLFLKTAYGR</sequence>
<dbReference type="OrthoDB" id="9803354at2"/>
<dbReference type="InterPro" id="IPR015422">
    <property type="entry name" value="PyrdxlP-dep_Trfase_small"/>
</dbReference>
<protein>
    <recommendedName>
        <fullName evidence="1">Aminotransferase class I/classII large domain-containing protein</fullName>
    </recommendedName>
</protein>
<dbReference type="Gene3D" id="3.40.640.10">
    <property type="entry name" value="Type I PLP-dependent aspartate aminotransferase-like (Major domain)"/>
    <property type="match status" value="1"/>
</dbReference>
<organism evidence="2 3">
    <name type="scientific">Mycoplana dimorpha</name>
    <dbReference type="NCBI Taxonomy" id="28320"/>
    <lineage>
        <taxon>Bacteria</taxon>
        <taxon>Pseudomonadati</taxon>
        <taxon>Pseudomonadota</taxon>
        <taxon>Alphaproteobacteria</taxon>
        <taxon>Hyphomicrobiales</taxon>
        <taxon>Rhizobiaceae</taxon>
        <taxon>Mycoplana</taxon>
    </lineage>
</organism>
<dbReference type="CDD" id="cd00609">
    <property type="entry name" value="AAT_like"/>
    <property type="match status" value="1"/>
</dbReference>
<comment type="caution">
    <text evidence="2">The sequence shown here is derived from an EMBL/GenBank/DDBJ whole genome shotgun (WGS) entry which is preliminary data.</text>
</comment>
<name>A0A2T5B8T1_MYCDI</name>
<keyword evidence="3" id="KW-1185">Reference proteome</keyword>
<feature type="domain" description="Aminotransferase class I/classII large" evidence="1">
    <location>
        <begin position="36"/>
        <end position="357"/>
    </location>
</feature>
<reference evidence="2 3" key="1">
    <citation type="submission" date="2018-04" db="EMBL/GenBank/DDBJ databases">
        <title>Genomic Encyclopedia of Type Strains, Phase IV (KMG-IV): sequencing the most valuable type-strain genomes for metagenomic binning, comparative biology and taxonomic classification.</title>
        <authorList>
            <person name="Goeker M."/>
        </authorList>
    </citation>
    <scope>NUCLEOTIDE SEQUENCE [LARGE SCALE GENOMIC DNA]</scope>
    <source>
        <strain evidence="2 3">DSM 7138</strain>
    </source>
</reference>
<dbReference type="PANTHER" id="PTHR43510:SF1">
    <property type="entry name" value="AMINOTRANSFERASE FUNCTION, HYPOTHETICAL (EUROFUNG)"/>
    <property type="match status" value="1"/>
</dbReference>
<dbReference type="Proteomes" id="UP000241247">
    <property type="component" value="Unassembled WGS sequence"/>
</dbReference>
<gene>
    <name evidence="2" type="ORF">C7449_104475</name>
</gene>
<dbReference type="PANTHER" id="PTHR43510">
    <property type="entry name" value="AMINOTRANSFERASE FUNCTION, HYPOTHETICAL (EUROFUNG)"/>
    <property type="match status" value="1"/>
</dbReference>
<dbReference type="InterPro" id="IPR015421">
    <property type="entry name" value="PyrdxlP-dep_Trfase_major"/>
</dbReference>
<dbReference type="Gene3D" id="3.90.1150.10">
    <property type="entry name" value="Aspartate Aminotransferase, domain 1"/>
    <property type="match status" value="1"/>
</dbReference>
<evidence type="ECO:0000313" key="2">
    <source>
        <dbReference type="EMBL" id="PTM95396.1"/>
    </source>
</evidence>
<proteinExistence type="predicted"/>
<dbReference type="Pfam" id="PF00155">
    <property type="entry name" value="Aminotran_1_2"/>
    <property type="match status" value="1"/>
</dbReference>
<dbReference type="SUPFAM" id="SSF53383">
    <property type="entry name" value="PLP-dependent transferases"/>
    <property type="match status" value="1"/>
</dbReference>
<evidence type="ECO:0000313" key="3">
    <source>
        <dbReference type="Proteomes" id="UP000241247"/>
    </source>
</evidence>
<dbReference type="EMBL" id="PZZZ01000004">
    <property type="protein sequence ID" value="PTM95396.1"/>
    <property type="molecule type" value="Genomic_DNA"/>
</dbReference>
<evidence type="ECO:0000259" key="1">
    <source>
        <dbReference type="Pfam" id="PF00155"/>
    </source>
</evidence>
<accession>A0A2T5B8T1</accession>
<dbReference type="GO" id="GO:0030170">
    <property type="term" value="F:pyridoxal phosphate binding"/>
    <property type="evidence" value="ECO:0007669"/>
    <property type="project" value="InterPro"/>
</dbReference>